<protein>
    <recommendedName>
        <fullName evidence="5">NAC domain-containing protein</fullName>
    </recommendedName>
</protein>
<dbReference type="OrthoDB" id="1877845at2759"/>
<keyword evidence="2" id="KW-0238">DNA-binding</keyword>
<reference evidence="8 9" key="1">
    <citation type="journal article" date="2020" name="bioRxiv">
        <title>Sequence and annotation of 42 cannabis genomes reveals extensive copy number variation in cannabinoid synthesis and pathogen resistance genes.</title>
        <authorList>
            <person name="Mckernan K.J."/>
            <person name="Helbert Y."/>
            <person name="Kane L.T."/>
            <person name="Ebling H."/>
            <person name="Zhang L."/>
            <person name="Liu B."/>
            <person name="Eaton Z."/>
            <person name="Mclaughlin S."/>
            <person name="Kingan S."/>
            <person name="Baybayan P."/>
            <person name="Concepcion G."/>
            <person name="Jordan M."/>
            <person name="Riva A."/>
            <person name="Barbazuk W."/>
            <person name="Harkins T."/>
        </authorList>
    </citation>
    <scope>NUCLEOTIDE SEQUENCE [LARGE SCALE GENOMIC DNA]</scope>
    <source>
        <strain evidence="8 9">cv. Jamaican Lion 4</strain>
        <strain evidence="7">Father</strain>
        <strain evidence="6">Mother</strain>
        <tissue evidence="6">Leaf</tissue>
    </source>
</reference>
<gene>
    <name evidence="6" type="ORF">F8388_017539</name>
    <name evidence="7" type="ORF">G4B88_002548</name>
</gene>
<dbReference type="GO" id="GO:0003677">
    <property type="term" value="F:DNA binding"/>
    <property type="evidence" value="ECO:0007669"/>
    <property type="project" value="UniProtKB-KW"/>
</dbReference>
<dbReference type="SUPFAM" id="SSF101941">
    <property type="entry name" value="NAC domain"/>
    <property type="match status" value="1"/>
</dbReference>
<dbReference type="AlphaFoldDB" id="A0A7J6G2A8"/>
<dbReference type="Proteomes" id="UP000583929">
    <property type="component" value="Unassembled WGS sequence"/>
</dbReference>
<dbReference type="Pfam" id="PF02365">
    <property type="entry name" value="NAM"/>
    <property type="match status" value="1"/>
</dbReference>
<dbReference type="GO" id="GO:0048731">
    <property type="term" value="P:system development"/>
    <property type="evidence" value="ECO:0007669"/>
    <property type="project" value="TreeGrafter"/>
</dbReference>
<comment type="caution">
    <text evidence="6">The sequence shown here is derived from an EMBL/GenBank/DDBJ whole genome shotgun (WGS) entry which is preliminary data.</text>
</comment>
<evidence type="ECO:0000313" key="9">
    <source>
        <dbReference type="Proteomes" id="UP000583929"/>
    </source>
</evidence>
<dbReference type="Proteomes" id="UP000525078">
    <property type="component" value="Unassembled WGS sequence"/>
</dbReference>
<evidence type="ECO:0000313" key="7">
    <source>
        <dbReference type="EMBL" id="KAF4403695.1"/>
    </source>
</evidence>
<organism evidence="6 8">
    <name type="scientific">Cannabis sativa</name>
    <name type="common">Hemp</name>
    <name type="synonym">Marijuana</name>
    <dbReference type="NCBI Taxonomy" id="3483"/>
    <lineage>
        <taxon>Eukaryota</taxon>
        <taxon>Viridiplantae</taxon>
        <taxon>Streptophyta</taxon>
        <taxon>Embryophyta</taxon>
        <taxon>Tracheophyta</taxon>
        <taxon>Spermatophyta</taxon>
        <taxon>Magnoliopsida</taxon>
        <taxon>eudicotyledons</taxon>
        <taxon>Gunneridae</taxon>
        <taxon>Pentapetalae</taxon>
        <taxon>rosids</taxon>
        <taxon>fabids</taxon>
        <taxon>Rosales</taxon>
        <taxon>Cannabaceae</taxon>
        <taxon>Cannabis</taxon>
    </lineage>
</organism>
<dbReference type="OMA" id="VLCKAYE"/>
<dbReference type="Gene3D" id="2.170.150.80">
    <property type="entry name" value="NAC domain"/>
    <property type="match status" value="1"/>
</dbReference>
<dbReference type="PANTHER" id="PTHR31719:SF85">
    <property type="entry name" value="NAC DOMAIN-CONTAINING PROTEIN"/>
    <property type="match status" value="1"/>
</dbReference>
<feature type="domain" description="NAC" evidence="5">
    <location>
        <begin position="9"/>
        <end position="171"/>
    </location>
</feature>
<dbReference type="PANTHER" id="PTHR31719">
    <property type="entry name" value="NAC TRANSCRIPTION FACTOR 56"/>
    <property type="match status" value="1"/>
</dbReference>
<accession>A0A7J6G2A8</accession>
<dbReference type="EMBL" id="JAATIQ010000003">
    <property type="protein sequence ID" value="KAF4403695.1"/>
    <property type="molecule type" value="Genomic_DNA"/>
</dbReference>
<dbReference type="PROSITE" id="PS51005">
    <property type="entry name" value="NAC"/>
    <property type="match status" value="1"/>
</dbReference>
<name>A0A7J6G2A8_CANSA</name>
<keyword evidence="3" id="KW-0804">Transcription</keyword>
<keyword evidence="4" id="KW-0539">Nucleus</keyword>
<dbReference type="GO" id="GO:0006355">
    <property type="term" value="P:regulation of DNA-templated transcription"/>
    <property type="evidence" value="ECO:0007669"/>
    <property type="project" value="InterPro"/>
</dbReference>
<evidence type="ECO:0000256" key="3">
    <source>
        <dbReference type="ARBA" id="ARBA00023163"/>
    </source>
</evidence>
<keyword evidence="9" id="KW-1185">Reference proteome</keyword>
<evidence type="ECO:0000256" key="1">
    <source>
        <dbReference type="ARBA" id="ARBA00023015"/>
    </source>
</evidence>
<dbReference type="EMBL" id="JAATIP010000082">
    <property type="protein sequence ID" value="KAF4377135.1"/>
    <property type="molecule type" value="Genomic_DNA"/>
</dbReference>
<dbReference type="InterPro" id="IPR003441">
    <property type="entry name" value="NAC-dom"/>
</dbReference>
<evidence type="ECO:0000313" key="8">
    <source>
        <dbReference type="Proteomes" id="UP000525078"/>
    </source>
</evidence>
<sequence>MGDNQSVKLPPGFRFCPTDEELILQFLYPKVFALPSAHPNIIPYVDLRLHQPWEFTGTALSSENMHYYFFSKTTEGKVTSNGYWKEMDMNEPIFVSGANNKVGVKKYYVYYVTNHGYHQSPTSATETNWVMEEYNLCNNLELMSTTICPTYKRRRKQKLDFKWVLCRVHERKMEDISLKSVQYEDDDNGTELSCLDEMFLSALDDDDFEEISMQILD</sequence>
<evidence type="ECO:0000313" key="6">
    <source>
        <dbReference type="EMBL" id="KAF4377135.1"/>
    </source>
</evidence>
<accession>A0A803PJ07</accession>
<evidence type="ECO:0000256" key="4">
    <source>
        <dbReference type="ARBA" id="ARBA00023242"/>
    </source>
</evidence>
<dbReference type="InterPro" id="IPR036093">
    <property type="entry name" value="NAC_dom_sf"/>
</dbReference>
<proteinExistence type="predicted"/>
<evidence type="ECO:0000259" key="5">
    <source>
        <dbReference type="PROSITE" id="PS51005"/>
    </source>
</evidence>
<keyword evidence="1" id="KW-0805">Transcription regulation</keyword>
<evidence type="ECO:0000256" key="2">
    <source>
        <dbReference type="ARBA" id="ARBA00023125"/>
    </source>
</evidence>